<dbReference type="Proteomes" id="UP000018208">
    <property type="component" value="Unassembled WGS sequence"/>
</dbReference>
<dbReference type="EMBL" id="AUWU02000003">
    <property type="protein sequence ID" value="KAH0575523.1"/>
    <property type="molecule type" value="Genomic_DNA"/>
</dbReference>
<evidence type="ECO:0000256" key="1">
    <source>
        <dbReference type="SAM" id="Coils"/>
    </source>
</evidence>
<feature type="coiled-coil region" evidence="1">
    <location>
        <begin position="326"/>
        <end position="360"/>
    </location>
</feature>
<keyword evidence="1" id="KW-0175">Coiled coil</keyword>
<dbReference type="VEuPathDB" id="GiardiaDB:SS50377_23158"/>
<reference evidence="2 3" key="1">
    <citation type="journal article" date="2014" name="PLoS Genet.">
        <title>The Genome of Spironucleus salmonicida Highlights a Fish Pathogen Adapted to Fluctuating Environments.</title>
        <authorList>
            <person name="Xu F."/>
            <person name="Jerlstrom-Hultqvist J."/>
            <person name="Einarsson E."/>
            <person name="Astvaldsson A."/>
            <person name="Svard S.G."/>
            <person name="Andersson J.O."/>
        </authorList>
    </citation>
    <scope>NUCLEOTIDE SEQUENCE</scope>
    <source>
        <strain evidence="3">ATCC 50377</strain>
    </source>
</reference>
<dbReference type="EMBL" id="KI546168">
    <property type="protein sequence ID" value="EST41668.1"/>
    <property type="molecule type" value="Genomic_DNA"/>
</dbReference>
<gene>
    <name evidence="2" type="ORF">SS50377_18756</name>
    <name evidence="3" type="ORF">SS50377_23158</name>
</gene>
<evidence type="ECO:0000313" key="2">
    <source>
        <dbReference type="EMBL" id="EST41668.1"/>
    </source>
</evidence>
<protein>
    <submittedName>
        <fullName evidence="2">Uncharacterized protein</fullName>
    </submittedName>
</protein>
<organism evidence="2">
    <name type="scientific">Spironucleus salmonicida</name>
    <dbReference type="NCBI Taxonomy" id="348837"/>
    <lineage>
        <taxon>Eukaryota</taxon>
        <taxon>Metamonada</taxon>
        <taxon>Diplomonadida</taxon>
        <taxon>Hexamitidae</taxon>
        <taxon>Hexamitinae</taxon>
        <taxon>Spironucleus</taxon>
    </lineage>
</organism>
<keyword evidence="4" id="KW-1185">Reference proteome</keyword>
<evidence type="ECO:0000313" key="4">
    <source>
        <dbReference type="Proteomes" id="UP000018208"/>
    </source>
</evidence>
<dbReference type="AlphaFoldDB" id="V6LBU1"/>
<feature type="coiled-coil region" evidence="1">
    <location>
        <begin position="394"/>
        <end position="442"/>
    </location>
</feature>
<evidence type="ECO:0000313" key="3">
    <source>
        <dbReference type="EMBL" id="KAH0575523.1"/>
    </source>
</evidence>
<reference evidence="3" key="2">
    <citation type="submission" date="2020-12" db="EMBL/GenBank/DDBJ databases">
        <title>New Spironucleus salmonicida genome in near-complete chromosomes.</title>
        <authorList>
            <person name="Xu F."/>
            <person name="Kurt Z."/>
            <person name="Jimenez-Gonzalez A."/>
            <person name="Astvaldsson A."/>
            <person name="Andersson J.O."/>
            <person name="Svard S.G."/>
        </authorList>
    </citation>
    <scope>NUCLEOTIDE SEQUENCE</scope>
    <source>
        <strain evidence="3">ATCC 50377</strain>
    </source>
</reference>
<name>V6LBU1_9EUKA</name>
<proteinExistence type="predicted"/>
<accession>V6LBU1</accession>
<feature type="coiled-coil region" evidence="1">
    <location>
        <begin position="1110"/>
        <end position="1161"/>
    </location>
</feature>
<feature type="coiled-coil region" evidence="1">
    <location>
        <begin position="240"/>
        <end position="288"/>
    </location>
</feature>
<sequence length="1266" mass="149445">MKDFEQNEYQVMLEQSNKLIQRLHVQHRQEKQDILNQFDEFRKNSQQRLMNISAVYGNSLLRVLHGSSILNPIEYIPHAEAQLIIASFKQEQQLQIRQIQEQCYQEIQAVKGQLQLSQYGVSEDMHQDQRYQQQQNIPVNITEFLHQFNRDSISNDIKLAPSLPIILSLENSLKILQHRHDILLNKIQNDDTEIRLKKKYNKIIEEKQLQYTNQFNMLQKEFSRFKENQKIQQDIIKKQLTTKQQEVVQLQNNYTSEQDQIQSYKDEIVRLDQQNKKHELSLKRLRNEITQEITGLQFVDQHKSVGKLQAEIIYLKGFESVYIQTEQDMIRKMIDLEKTLESTRNKNKLLHQEIMELTKDAESKVVGRFQHIIDQQLFQINSINQEFQLESQKIIDLQHDNKQLSHEINQYITQIRDNDVFINSLRDDLRISINDYQNAQRQVDFLVRRSSSLVSEKQVLKLNINELILKNEDLVQHLNLKQVYYQTQEVNLRKNLVEKLGSVYGENANTKAKIISDQIFEQSKPSTFSEETQKLIASENKQFATEIKKQNIELNDFEKGIEQHCLILDEVVQVNIKAIQTEFSSTEEKGCYVYPAQLNDLKEFQQQVYFSADDNIVVSQYVEQVNTLSQELESYKIKDIDTKTFRQDMYQELYKEQIDMVNSQKFQQLMMYEDIYSQTSRYNLLFIQASQHQCKEFHEFVDEILYIQNQKDTKYLAIINKMKQQKTADEAELVQSLQVSQQKYNELYMNYNKLKNSILFIQQSVTSQQQPILDQMVVELQKRVNNLQNSLKLVSKSVMDRLFVQKQDCAVQLNYESINASVLTLQVEFLDQEMETDIIHSYYKLLQTDPIESIIIERALTPPIIQTENINLQTEAIVYIPSFEIQQQLITNQTNMIDFECQIAIKEYQILTENKQVTRSVTVLPILDIQNSNEVSIQQAEKYPLAMMQDFEVQVEFILEQKSQPHVLTEQSNLNIPSNLTQQQIDQILNILPKQPSQISQHSQTNFLGFDIKLQTDDFTQINKQRQKEAFSILTQLETLIIRENNSPTYTEKNCDFDYGLIEEQLNDIKLSQLKQCKHVRTQTIPVENLQLEDFISKYIRIQKQQIDFKDKYEKNCSEMETASQQIQEAKKSELSIRTLYNDLNEDYKIQSVNLKQAQTQAIQYENWYNKALSENSKLIKEKPLTNSKAAKTLAVLKTKQQEREEYELRQLMNIGMEIANQFDKGEDKETQIELRISRVDQIDVENHGEVKYKSRARSKVQQNKE</sequence>